<feature type="non-terminal residue" evidence="2">
    <location>
        <position position="1"/>
    </location>
</feature>
<name>A0ABQ5JWJ4_9EUKA</name>
<evidence type="ECO:0000259" key="1">
    <source>
        <dbReference type="Pfam" id="PF04963"/>
    </source>
</evidence>
<organism evidence="2 3">
    <name type="scientific">Aduncisulcus paluster</name>
    <dbReference type="NCBI Taxonomy" id="2918883"/>
    <lineage>
        <taxon>Eukaryota</taxon>
        <taxon>Metamonada</taxon>
        <taxon>Carpediemonas-like organisms</taxon>
        <taxon>Aduncisulcus</taxon>
    </lineage>
</organism>
<dbReference type="InterPro" id="IPR007046">
    <property type="entry name" value="RNA_pol_sigma_54_core-bd"/>
</dbReference>
<dbReference type="PANTHER" id="PTHR32248:SF4">
    <property type="entry name" value="RNA POLYMERASE SIGMA-54 FACTOR"/>
    <property type="match status" value="1"/>
</dbReference>
<evidence type="ECO:0000313" key="2">
    <source>
        <dbReference type="EMBL" id="GKT16000.1"/>
    </source>
</evidence>
<proteinExistence type="predicted"/>
<gene>
    <name evidence="2" type="ORF">ADUPG1_004115</name>
</gene>
<dbReference type="PANTHER" id="PTHR32248">
    <property type="entry name" value="RNA POLYMERASE SIGMA-54 FACTOR"/>
    <property type="match status" value="1"/>
</dbReference>
<feature type="domain" description="RNA polymerase sigma factor 54 core-binding" evidence="1">
    <location>
        <begin position="1"/>
        <end position="99"/>
    </location>
</feature>
<dbReference type="EMBL" id="BQXS01005926">
    <property type="protein sequence ID" value="GKT16000.1"/>
    <property type="molecule type" value="Genomic_DNA"/>
</dbReference>
<protein>
    <submittedName>
        <fullName evidence="2">RNA polymerase sigma factor 54 like protein</fullName>
    </submittedName>
</protein>
<comment type="caution">
    <text evidence="2">The sequence shown here is derived from an EMBL/GenBank/DDBJ whole genome shotgun (WGS) entry which is preliminary data.</text>
</comment>
<keyword evidence="3" id="KW-1185">Reference proteome</keyword>
<dbReference type="Proteomes" id="UP001057375">
    <property type="component" value="Unassembled WGS sequence"/>
</dbReference>
<reference evidence="2" key="1">
    <citation type="submission" date="2022-03" db="EMBL/GenBank/DDBJ databases">
        <title>Draft genome sequence of Aduncisulcus paluster, a free-living microaerophilic Fornicata.</title>
        <authorList>
            <person name="Yuyama I."/>
            <person name="Kume K."/>
            <person name="Tamura T."/>
            <person name="Inagaki Y."/>
            <person name="Hashimoto T."/>
        </authorList>
    </citation>
    <scope>NUCLEOTIDE SEQUENCE</scope>
    <source>
        <strain evidence="2">NY0171</strain>
    </source>
</reference>
<dbReference type="InterPro" id="IPR000394">
    <property type="entry name" value="RNA_pol_sigma_54"/>
</dbReference>
<dbReference type="Pfam" id="PF04963">
    <property type="entry name" value="Sigma54_CBD"/>
    <property type="match status" value="1"/>
</dbReference>
<evidence type="ECO:0000313" key="3">
    <source>
        <dbReference type="Proteomes" id="UP001057375"/>
    </source>
</evidence>
<sequence>IGARSLEECLLIQLTQFDDDVSLECRIVASYLDDLASNRIQKIAKAIDVSLDIAQKACDRIRKLEPKPGREFASLRDVRYVTPDVYVDKIDGKYVIRPAQTGICQ</sequence>
<accession>A0ABQ5JWJ4</accession>